<proteinExistence type="predicted"/>
<name>A0ABW0YWD0_9ACTN</name>
<gene>
    <name evidence="1" type="ORF">ACFP1Z_00820</name>
</gene>
<protein>
    <submittedName>
        <fullName evidence="1">Uncharacterized protein</fullName>
    </submittedName>
</protein>
<accession>A0ABW0YWD0</accession>
<evidence type="ECO:0000313" key="1">
    <source>
        <dbReference type="EMBL" id="MFC5718720.1"/>
    </source>
</evidence>
<dbReference type="RefSeq" id="WP_390313694.1">
    <property type="nucleotide sequence ID" value="NZ_JBHSPB010000001.1"/>
</dbReference>
<sequence length="71" mass="7945">MEHELRAEYDDSPQTSDARVKIWHVVRQDALTAMCGRDLEPGSAERSIDDWGTGTLPICHSCGALYLRESP</sequence>
<organism evidence="1 2">
    <name type="scientific">Streptomyces gamaensis</name>
    <dbReference type="NCBI Taxonomy" id="1763542"/>
    <lineage>
        <taxon>Bacteria</taxon>
        <taxon>Bacillati</taxon>
        <taxon>Actinomycetota</taxon>
        <taxon>Actinomycetes</taxon>
        <taxon>Kitasatosporales</taxon>
        <taxon>Streptomycetaceae</taxon>
        <taxon>Streptomyces</taxon>
    </lineage>
</organism>
<dbReference type="EMBL" id="JBHSPB010000001">
    <property type="protein sequence ID" value="MFC5718720.1"/>
    <property type="molecule type" value="Genomic_DNA"/>
</dbReference>
<keyword evidence="2" id="KW-1185">Reference proteome</keyword>
<comment type="caution">
    <text evidence="1">The sequence shown here is derived from an EMBL/GenBank/DDBJ whole genome shotgun (WGS) entry which is preliminary data.</text>
</comment>
<dbReference type="Proteomes" id="UP001596083">
    <property type="component" value="Unassembled WGS sequence"/>
</dbReference>
<evidence type="ECO:0000313" key="2">
    <source>
        <dbReference type="Proteomes" id="UP001596083"/>
    </source>
</evidence>
<reference evidence="2" key="1">
    <citation type="journal article" date="2019" name="Int. J. Syst. Evol. Microbiol.">
        <title>The Global Catalogue of Microorganisms (GCM) 10K type strain sequencing project: providing services to taxonomists for standard genome sequencing and annotation.</title>
        <authorList>
            <consortium name="The Broad Institute Genomics Platform"/>
            <consortium name="The Broad Institute Genome Sequencing Center for Infectious Disease"/>
            <person name="Wu L."/>
            <person name="Ma J."/>
        </authorList>
    </citation>
    <scope>NUCLEOTIDE SEQUENCE [LARGE SCALE GENOMIC DNA]</scope>
    <source>
        <strain evidence="2">CGMCC 4.7304</strain>
    </source>
</reference>